<dbReference type="InterPro" id="IPR023600">
    <property type="entry name" value="Folylpolyglutamate_synth_euk"/>
</dbReference>
<evidence type="ECO:0000256" key="17">
    <source>
        <dbReference type="PIRNR" id="PIRNR038895"/>
    </source>
</evidence>
<feature type="binding site" evidence="19">
    <location>
        <position position="117"/>
    </location>
    <ligand>
        <name>Mg(2+)</name>
        <dbReference type="ChEBI" id="CHEBI:18420"/>
        <label>1</label>
    </ligand>
</feature>
<feature type="binding site" evidence="18">
    <location>
        <position position="330"/>
    </location>
    <ligand>
        <name>ATP</name>
        <dbReference type="ChEBI" id="CHEBI:30616"/>
    </ligand>
</feature>
<dbReference type="UniPathway" id="UPA00850"/>
<dbReference type="GO" id="GO:0005829">
    <property type="term" value="C:cytosol"/>
    <property type="evidence" value="ECO:0007669"/>
    <property type="project" value="TreeGrafter"/>
</dbReference>
<protein>
    <recommendedName>
        <fullName evidence="17">Folylpolyglutamate synthase</fullName>
        <ecNumber evidence="17">6.3.2.17</ecNumber>
    </recommendedName>
    <alternativeName>
        <fullName evidence="17">Folylpoly-gamma-glutamate synthetase</fullName>
    </alternativeName>
    <alternativeName>
        <fullName evidence="17">Tetrahydrofolylpolyglutamate synthase</fullName>
    </alternativeName>
</protein>
<sequence length="488" mass="55291">MVMNQKMFQTALNKFLQTRLKNLRKYTFHKVYGLEAIETLNTLQSNANYIKNAKIKNMAQTNMMEMQKFLNKTGVSLSQLDTLQVIHVSGTKGKGTTCSYCESILRSHGYKTGFYSSPHLLEVRERIRLNGLPISQAMFADYFWRIYNDLNSQKSNSFDMPLYFRFLTIMAFHIFLNENVDVVILEVGIGGEYDCTNIVRKTLVAGITPLGFDHTSLLGNTLESIAWNKAGIMKPDAQIFTTNQPENAMKVLKERSIERKCTLNIAENLYTDVHGSNTPLYVQTTNANLALAISKAFVDLRPKTDNNNIIGKFDLDLAKKAIDMTKWPGRYEIIPRNNSVFYLDGAHTSESILICVDWFLSKSILNKERILIFNIIGDRDPENLLEVLVKCHFSMAIFIPNIGHDSDNADSLDNIQPLNNQLNRCKANKEIWDILYPNGTSQVLPSFAKAVHFLENNKNKEYDVLVTGSIHLIGSAMSVLDKTLNGTL</sequence>
<evidence type="ECO:0000256" key="4">
    <source>
        <dbReference type="ARBA" id="ARBA00005150"/>
    </source>
</evidence>
<organism evidence="20 21">
    <name type="scientific">Sitophilus oryzae</name>
    <name type="common">Rice weevil</name>
    <name type="synonym">Curculio oryzae</name>
    <dbReference type="NCBI Taxonomy" id="7048"/>
    <lineage>
        <taxon>Eukaryota</taxon>
        <taxon>Metazoa</taxon>
        <taxon>Ecdysozoa</taxon>
        <taxon>Arthropoda</taxon>
        <taxon>Hexapoda</taxon>
        <taxon>Insecta</taxon>
        <taxon>Pterygota</taxon>
        <taxon>Neoptera</taxon>
        <taxon>Endopterygota</taxon>
        <taxon>Coleoptera</taxon>
        <taxon>Polyphaga</taxon>
        <taxon>Cucujiformia</taxon>
        <taxon>Curculionidae</taxon>
        <taxon>Dryophthorinae</taxon>
        <taxon>Sitophilus</taxon>
    </lineage>
</organism>
<comment type="pathway">
    <text evidence="4 17">Cofactor biosynthesis; tetrahydrofolylpolyglutamate biosynthesis.</text>
</comment>
<feature type="binding site" evidence="19">
    <location>
        <position position="186"/>
    </location>
    <ligand>
        <name>Mg(2+)</name>
        <dbReference type="ChEBI" id="CHEBI:18420"/>
        <label>1</label>
    </ligand>
</feature>
<dbReference type="SUPFAM" id="SSF53244">
    <property type="entry name" value="MurD-like peptide ligases, peptide-binding domain"/>
    <property type="match status" value="1"/>
</dbReference>
<dbReference type="GO" id="GO:0005743">
    <property type="term" value="C:mitochondrial inner membrane"/>
    <property type="evidence" value="ECO:0007669"/>
    <property type="project" value="UniProtKB-SubCell"/>
</dbReference>
<dbReference type="GO" id="GO:0046872">
    <property type="term" value="F:metal ion binding"/>
    <property type="evidence" value="ECO:0007669"/>
    <property type="project" value="UniProtKB-KW"/>
</dbReference>
<evidence type="ECO:0000256" key="15">
    <source>
        <dbReference type="ARBA" id="ARBA00023136"/>
    </source>
</evidence>
<evidence type="ECO:0000313" key="20">
    <source>
        <dbReference type="Proteomes" id="UP000504635"/>
    </source>
</evidence>
<evidence type="ECO:0000256" key="14">
    <source>
        <dbReference type="ARBA" id="ARBA00023128"/>
    </source>
</evidence>
<evidence type="ECO:0000256" key="5">
    <source>
        <dbReference type="ARBA" id="ARBA00008276"/>
    </source>
</evidence>
<dbReference type="FunCoup" id="A0A6J2XSS2">
    <property type="interactions" value="1085"/>
</dbReference>
<dbReference type="Proteomes" id="UP000504635">
    <property type="component" value="Unplaced"/>
</dbReference>
<keyword evidence="9 19" id="KW-0479">Metal-binding</keyword>
<evidence type="ECO:0000256" key="12">
    <source>
        <dbReference type="ARBA" id="ARBA00022840"/>
    </source>
</evidence>
<comment type="cofactor">
    <cofactor evidence="17">
        <name>a monovalent cation</name>
        <dbReference type="ChEBI" id="CHEBI:60242"/>
    </cofactor>
    <text evidence="17">A monovalent cation.</text>
</comment>
<dbReference type="AlphaFoldDB" id="A0A6J2XSS2"/>
<dbReference type="KEGG" id="soy:115880567"/>
<proteinExistence type="inferred from homology"/>
<evidence type="ECO:0000313" key="21">
    <source>
        <dbReference type="RefSeq" id="XP_030753659.1"/>
    </source>
</evidence>
<evidence type="ECO:0000256" key="2">
    <source>
        <dbReference type="ARBA" id="ARBA00004305"/>
    </source>
</evidence>
<dbReference type="GO" id="GO:0005524">
    <property type="term" value="F:ATP binding"/>
    <property type="evidence" value="ECO:0007669"/>
    <property type="project" value="UniProtKB-KW"/>
</dbReference>
<feature type="binding site" evidence="19">
    <location>
        <position position="214"/>
    </location>
    <ligand>
        <name>Mg(2+)</name>
        <dbReference type="ChEBI" id="CHEBI:18420"/>
        <label>1</label>
    </ligand>
</feature>
<comment type="similarity">
    <text evidence="5 17">Belongs to the folylpolyglutamate synthase family.</text>
</comment>
<dbReference type="PROSITE" id="PS01012">
    <property type="entry name" value="FOLYLPOLYGLU_SYNT_2"/>
    <property type="match status" value="1"/>
</dbReference>
<evidence type="ECO:0000256" key="9">
    <source>
        <dbReference type="ARBA" id="ARBA00022723"/>
    </source>
</evidence>
<dbReference type="InterPro" id="IPR036565">
    <property type="entry name" value="Mur-like_cat_sf"/>
</dbReference>
<comment type="catalytic activity">
    <reaction evidence="16 17">
        <text>(6S)-5,6,7,8-tetrahydrofolyl-(gamma-L-Glu)(n) + L-glutamate + ATP = (6S)-5,6,7,8-tetrahydrofolyl-(gamma-L-Glu)(n+1) + ADP + phosphate + H(+)</text>
        <dbReference type="Rhea" id="RHEA:10580"/>
        <dbReference type="Rhea" id="RHEA-COMP:14738"/>
        <dbReference type="Rhea" id="RHEA-COMP:14740"/>
        <dbReference type="ChEBI" id="CHEBI:15378"/>
        <dbReference type="ChEBI" id="CHEBI:29985"/>
        <dbReference type="ChEBI" id="CHEBI:30616"/>
        <dbReference type="ChEBI" id="CHEBI:43474"/>
        <dbReference type="ChEBI" id="CHEBI:141005"/>
        <dbReference type="ChEBI" id="CHEBI:456216"/>
        <dbReference type="EC" id="6.3.2.17"/>
    </reaction>
</comment>
<dbReference type="NCBIfam" id="TIGR01499">
    <property type="entry name" value="folC"/>
    <property type="match status" value="1"/>
</dbReference>
<keyword evidence="14" id="KW-0496">Mitochondrion</keyword>
<keyword evidence="20" id="KW-1185">Reference proteome</keyword>
<comment type="function">
    <text evidence="17">Catalyzes conversion of folates to polyglutamate derivatives allowing concentration of folate compounds in the cell and the intracellular retention of these cofactors, which are important substrates for most of the folate-dependent enzymes that are involved in one-carbon transfer reactions involved in purine, pyrimidine and amino acid synthesis.</text>
</comment>
<dbReference type="EC" id="6.3.2.17" evidence="17"/>
<feature type="binding site" evidence="18">
    <location>
        <position position="344"/>
    </location>
    <ligand>
        <name>ATP</name>
        <dbReference type="ChEBI" id="CHEBI:30616"/>
    </ligand>
</feature>
<evidence type="ECO:0000256" key="3">
    <source>
        <dbReference type="ARBA" id="ARBA00004496"/>
    </source>
</evidence>
<dbReference type="Gene3D" id="3.40.1190.10">
    <property type="entry name" value="Mur-like, catalytic domain"/>
    <property type="match status" value="1"/>
</dbReference>
<dbReference type="PIRSF" id="PIRSF038895">
    <property type="entry name" value="FPGS"/>
    <property type="match status" value="1"/>
</dbReference>
<dbReference type="GO" id="GO:0004326">
    <property type="term" value="F:tetrahydrofolylpolyglutamate synthase activity"/>
    <property type="evidence" value="ECO:0007669"/>
    <property type="project" value="UniProtKB-EC"/>
</dbReference>
<gene>
    <name evidence="21" type="primary">LOC115880567</name>
</gene>
<dbReference type="InterPro" id="IPR036615">
    <property type="entry name" value="Mur_ligase_C_dom_sf"/>
</dbReference>
<accession>A0A6J2XSS2</accession>
<dbReference type="GeneID" id="115880567"/>
<dbReference type="PANTHER" id="PTHR11136:SF5">
    <property type="entry name" value="FOLYLPOLYGLUTAMATE SYNTHASE, MITOCHONDRIAL"/>
    <property type="match status" value="1"/>
</dbReference>
<dbReference type="GO" id="GO:0006730">
    <property type="term" value="P:one-carbon metabolic process"/>
    <property type="evidence" value="ECO:0007669"/>
    <property type="project" value="UniProtKB-KW"/>
</dbReference>
<keyword evidence="12 18" id="KW-0067">ATP-binding</keyword>
<evidence type="ECO:0000256" key="11">
    <source>
        <dbReference type="ARBA" id="ARBA00022792"/>
    </source>
</evidence>
<dbReference type="InterPro" id="IPR001645">
    <property type="entry name" value="Folylpolyglutamate_synth"/>
</dbReference>
<keyword evidence="10 18" id="KW-0547">Nucleotide-binding</keyword>
<dbReference type="PANTHER" id="PTHR11136">
    <property type="entry name" value="FOLYLPOLYGLUTAMATE SYNTHASE-RELATED"/>
    <property type="match status" value="1"/>
</dbReference>
<dbReference type="OrthoDB" id="5212574at2759"/>
<keyword evidence="8 17" id="KW-0436">Ligase</keyword>
<keyword evidence="13 19" id="KW-0460">Magnesium</keyword>
<evidence type="ECO:0000256" key="18">
    <source>
        <dbReference type="PIRSR" id="PIRSR038895-1"/>
    </source>
</evidence>
<dbReference type="InterPro" id="IPR018109">
    <property type="entry name" value="Folylpolyglutamate_synth_CS"/>
</dbReference>
<keyword evidence="15" id="KW-0472">Membrane</keyword>
<evidence type="ECO:0000256" key="7">
    <source>
        <dbReference type="ARBA" id="ARBA00022563"/>
    </source>
</evidence>
<evidence type="ECO:0000256" key="10">
    <source>
        <dbReference type="ARBA" id="ARBA00022741"/>
    </source>
</evidence>
<evidence type="ECO:0000256" key="16">
    <source>
        <dbReference type="ARBA" id="ARBA00047493"/>
    </source>
</evidence>
<evidence type="ECO:0000256" key="1">
    <source>
        <dbReference type="ARBA" id="ARBA00004273"/>
    </source>
</evidence>
<dbReference type="InParanoid" id="A0A6J2XSS2"/>
<reference evidence="21" key="1">
    <citation type="submission" date="2025-08" db="UniProtKB">
        <authorList>
            <consortium name="RefSeq"/>
        </authorList>
    </citation>
    <scope>IDENTIFICATION</scope>
    <source>
        <tissue evidence="21">Gonads</tissue>
    </source>
</reference>
<evidence type="ECO:0000256" key="19">
    <source>
        <dbReference type="PIRSR" id="PIRSR038895-2"/>
    </source>
</evidence>
<evidence type="ECO:0000256" key="8">
    <source>
        <dbReference type="ARBA" id="ARBA00022598"/>
    </source>
</evidence>
<dbReference type="SUPFAM" id="SSF53623">
    <property type="entry name" value="MurD-like peptide ligases, catalytic domain"/>
    <property type="match status" value="1"/>
</dbReference>
<name>A0A6J2XSS2_SITOR</name>
<dbReference type="PROSITE" id="PS01011">
    <property type="entry name" value="FOLYLPOLYGLU_SYNT_1"/>
    <property type="match status" value="1"/>
</dbReference>
<comment type="subcellular location">
    <subcellularLocation>
        <location evidence="3">Cytoplasm</location>
    </subcellularLocation>
    <subcellularLocation>
        <location evidence="1">Mitochondrion inner membrane</location>
    </subcellularLocation>
    <subcellularLocation>
        <location evidence="2">Mitochondrion matrix</location>
    </subcellularLocation>
</comment>
<keyword evidence="7 17" id="KW-0554">One-carbon metabolism</keyword>
<keyword evidence="11" id="KW-0999">Mitochondrion inner membrane</keyword>
<keyword evidence="6" id="KW-0963">Cytoplasm</keyword>
<dbReference type="GO" id="GO:0005759">
    <property type="term" value="C:mitochondrial matrix"/>
    <property type="evidence" value="ECO:0007669"/>
    <property type="project" value="UniProtKB-SubCell"/>
</dbReference>
<evidence type="ECO:0000256" key="6">
    <source>
        <dbReference type="ARBA" id="ARBA00022490"/>
    </source>
</evidence>
<dbReference type="RefSeq" id="XP_030753659.1">
    <property type="nucleotide sequence ID" value="XM_030897799.1"/>
</dbReference>
<evidence type="ECO:0000256" key="13">
    <source>
        <dbReference type="ARBA" id="ARBA00022842"/>
    </source>
</evidence>
<dbReference type="Gene3D" id="3.90.190.20">
    <property type="entry name" value="Mur ligase, C-terminal domain"/>
    <property type="match status" value="1"/>
</dbReference>
<dbReference type="CTD" id="32212"/>